<sequence length="149" mass="15316">MRPSAALTFICLALGVAPSFSLASICCRGDQPSTADPNSNKLTGSRLLAGVITKASNLLVHGSDQTPPPNKPASGPKLVPPSNNPAFGVNTQGIRPVEYKNPVHGYTKENNLPTPRGGGKPSGPVGYNNPKHTKGGSGRTQGGRQPGKV</sequence>
<reference evidence="1" key="1">
    <citation type="submission" date="2021-03" db="EMBL/GenBank/DDBJ databases">
        <title>Evolutionary priming and transition to the ectomycorrhizal habit in an iconic lineage of mushroom-forming fungi: is preadaptation a requirement?</title>
        <authorList>
            <consortium name="DOE Joint Genome Institute"/>
            <person name="Looney B.P."/>
            <person name="Miyauchi S."/>
            <person name="Morin E."/>
            <person name="Drula E."/>
            <person name="Courty P.E."/>
            <person name="Chicoki N."/>
            <person name="Fauchery L."/>
            <person name="Kohler A."/>
            <person name="Kuo A."/>
            <person name="LaButti K."/>
            <person name="Pangilinan J."/>
            <person name="Lipzen A."/>
            <person name="Riley R."/>
            <person name="Andreopoulos W."/>
            <person name="He G."/>
            <person name="Johnson J."/>
            <person name="Barry K.W."/>
            <person name="Grigoriev I.V."/>
            <person name="Nagy L."/>
            <person name="Hibbett D."/>
            <person name="Henrissat B."/>
            <person name="Matheny P.B."/>
            <person name="Labbe J."/>
            <person name="Martin A.F."/>
        </authorList>
    </citation>
    <scope>NUCLEOTIDE SEQUENCE</scope>
    <source>
        <strain evidence="1">BPL698</strain>
    </source>
</reference>
<organism evidence="1 2">
    <name type="scientific">Russula earlei</name>
    <dbReference type="NCBI Taxonomy" id="71964"/>
    <lineage>
        <taxon>Eukaryota</taxon>
        <taxon>Fungi</taxon>
        <taxon>Dikarya</taxon>
        <taxon>Basidiomycota</taxon>
        <taxon>Agaricomycotina</taxon>
        <taxon>Agaricomycetes</taxon>
        <taxon>Russulales</taxon>
        <taxon>Russulaceae</taxon>
        <taxon>Russula</taxon>
    </lineage>
</organism>
<name>A0ACC0U528_9AGAM</name>
<gene>
    <name evidence="1" type="ORF">F5148DRAFT_1218086</name>
</gene>
<keyword evidence="2" id="KW-1185">Reference proteome</keyword>
<proteinExistence type="predicted"/>
<accession>A0ACC0U528</accession>
<evidence type="ECO:0000313" key="2">
    <source>
        <dbReference type="Proteomes" id="UP001207468"/>
    </source>
</evidence>
<comment type="caution">
    <text evidence="1">The sequence shown here is derived from an EMBL/GenBank/DDBJ whole genome shotgun (WGS) entry which is preliminary data.</text>
</comment>
<dbReference type="EMBL" id="JAGFNK010000194">
    <property type="protein sequence ID" value="KAI9459832.1"/>
    <property type="molecule type" value="Genomic_DNA"/>
</dbReference>
<protein>
    <submittedName>
        <fullName evidence="1">Uncharacterized protein</fullName>
    </submittedName>
</protein>
<dbReference type="Proteomes" id="UP001207468">
    <property type="component" value="Unassembled WGS sequence"/>
</dbReference>
<evidence type="ECO:0000313" key="1">
    <source>
        <dbReference type="EMBL" id="KAI9459832.1"/>
    </source>
</evidence>